<keyword evidence="3" id="KW-1185">Reference proteome</keyword>
<dbReference type="AlphaFoldDB" id="A0AAV4V805"/>
<evidence type="ECO:0000313" key="3">
    <source>
        <dbReference type="Proteomes" id="UP001054945"/>
    </source>
</evidence>
<feature type="region of interest" description="Disordered" evidence="1">
    <location>
        <begin position="19"/>
        <end position="50"/>
    </location>
</feature>
<proteinExistence type="predicted"/>
<reference evidence="2 3" key="1">
    <citation type="submission" date="2021-06" db="EMBL/GenBank/DDBJ databases">
        <title>Caerostris extrusa draft genome.</title>
        <authorList>
            <person name="Kono N."/>
            <person name="Arakawa K."/>
        </authorList>
    </citation>
    <scope>NUCLEOTIDE SEQUENCE [LARGE SCALE GENOMIC DNA]</scope>
</reference>
<evidence type="ECO:0000256" key="1">
    <source>
        <dbReference type="SAM" id="MobiDB-lite"/>
    </source>
</evidence>
<name>A0AAV4V805_CAEEX</name>
<dbReference type="EMBL" id="BPLR01014015">
    <property type="protein sequence ID" value="GIY65670.1"/>
    <property type="molecule type" value="Genomic_DNA"/>
</dbReference>
<dbReference type="Proteomes" id="UP001054945">
    <property type="component" value="Unassembled WGS sequence"/>
</dbReference>
<comment type="caution">
    <text evidence="2">The sequence shown here is derived from an EMBL/GenBank/DDBJ whole genome shotgun (WGS) entry which is preliminary data.</text>
</comment>
<sequence length="84" mass="10094">MRLVFRLLSFPHVSEDGEKKEKKIMSSLGSQNADSKRKMNMSRKKTNDASRIIQFESPAQNISRCRWHWYSRWTDDGDNIYWIR</sequence>
<evidence type="ECO:0000313" key="2">
    <source>
        <dbReference type="EMBL" id="GIY65670.1"/>
    </source>
</evidence>
<accession>A0AAV4V805</accession>
<organism evidence="2 3">
    <name type="scientific">Caerostris extrusa</name>
    <name type="common">Bark spider</name>
    <name type="synonym">Caerostris bankana</name>
    <dbReference type="NCBI Taxonomy" id="172846"/>
    <lineage>
        <taxon>Eukaryota</taxon>
        <taxon>Metazoa</taxon>
        <taxon>Ecdysozoa</taxon>
        <taxon>Arthropoda</taxon>
        <taxon>Chelicerata</taxon>
        <taxon>Arachnida</taxon>
        <taxon>Araneae</taxon>
        <taxon>Araneomorphae</taxon>
        <taxon>Entelegynae</taxon>
        <taxon>Araneoidea</taxon>
        <taxon>Araneidae</taxon>
        <taxon>Caerostris</taxon>
    </lineage>
</organism>
<protein>
    <submittedName>
        <fullName evidence="2">Uncharacterized protein</fullName>
    </submittedName>
</protein>
<gene>
    <name evidence="2" type="ORF">CEXT_740761</name>
</gene>